<evidence type="ECO:0000313" key="2">
    <source>
        <dbReference type="Proteomes" id="UP001500956"/>
    </source>
</evidence>
<reference evidence="2" key="1">
    <citation type="journal article" date="2019" name="Int. J. Syst. Evol. Microbiol.">
        <title>The Global Catalogue of Microorganisms (GCM) 10K type strain sequencing project: providing services to taxonomists for standard genome sequencing and annotation.</title>
        <authorList>
            <consortium name="The Broad Institute Genomics Platform"/>
            <consortium name="The Broad Institute Genome Sequencing Center for Infectious Disease"/>
            <person name="Wu L."/>
            <person name="Ma J."/>
        </authorList>
    </citation>
    <scope>NUCLEOTIDE SEQUENCE [LARGE SCALE GENOMIC DNA]</scope>
    <source>
        <strain evidence="2">JCM 18063</strain>
    </source>
</reference>
<keyword evidence="2" id="KW-1185">Reference proteome</keyword>
<name>A0ABP8Y8Z0_9MICO</name>
<organism evidence="1 2">
    <name type="scientific">Isoptericola chiayiensis</name>
    <dbReference type="NCBI Taxonomy" id="579446"/>
    <lineage>
        <taxon>Bacteria</taxon>
        <taxon>Bacillati</taxon>
        <taxon>Actinomycetota</taxon>
        <taxon>Actinomycetes</taxon>
        <taxon>Micrococcales</taxon>
        <taxon>Promicromonosporaceae</taxon>
        <taxon>Isoptericola</taxon>
    </lineage>
</organism>
<protein>
    <submittedName>
        <fullName evidence="1">Uncharacterized protein</fullName>
    </submittedName>
</protein>
<dbReference type="RefSeq" id="WP_172151066.1">
    <property type="nucleotide sequence ID" value="NZ_BAABID010000006.1"/>
</dbReference>
<proteinExistence type="predicted"/>
<dbReference type="Proteomes" id="UP001500956">
    <property type="component" value="Unassembled WGS sequence"/>
</dbReference>
<evidence type="ECO:0000313" key="1">
    <source>
        <dbReference type="EMBL" id="GAA4723724.1"/>
    </source>
</evidence>
<gene>
    <name evidence="1" type="ORF">GCM10023216_11750</name>
</gene>
<dbReference type="EMBL" id="BAABID010000006">
    <property type="protein sequence ID" value="GAA4723724.1"/>
    <property type="molecule type" value="Genomic_DNA"/>
</dbReference>
<accession>A0ABP8Y8Z0</accession>
<comment type="caution">
    <text evidence="1">The sequence shown here is derived from an EMBL/GenBank/DDBJ whole genome shotgun (WGS) entry which is preliminary data.</text>
</comment>
<sequence>MSYVQALVPPQHAANHVLVLPDGGGPSVVELASAWFADVRWLREPQAATTAAPIRGARFRGMAASESRSAGPGVLGIGAEHGAAGPFPVAAEVAPQAGLDRAASAYALGRVDGMIDRRQGPPAVTDDRDGIARAFAAGLPEGEELRLVQFGVAAARKLGGSLLADGRHLLRPDPTATVDLTLYSAHPIAPADLLGLLRSQVATADLADERTAPDGSRTYRAVAATPYDGTITAEVEHVDRVPRALADLDWREYGPHVVRVGWTPQDPYELQVEQPSGVHVIARARMRAMVARLVLLLQARLGGVVVDDGAFVATTAEIERRTDEQRTASRAWV</sequence>